<organism evidence="2 3">
    <name type="scientific">Bradyrhizobium erythrophlei</name>
    <dbReference type="NCBI Taxonomy" id="1437360"/>
    <lineage>
        <taxon>Bacteria</taxon>
        <taxon>Pseudomonadati</taxon>
        <taxon>Pseudomonadota</taxon>
        <taxon>Alphaproteobacteria</taxon>
        <taxon>Hyphomicrobiales</taxon>
        <taxon>Nitrobacteraceae</taxon>
        <taxon>Bradyrhizobium</taxon>
    </lineage>
</organism>
<gene>
    <name evidence="2" type="ORF">SAMN05444169_7588</name>
</gene>
<evidence type="ECO:0000313" key="3">
    <source>
        <dbReference type="Proteomes" id="UP000190675"/>
    </source>
</evidence>
<dbReference type="EMBL" id="LT670818">
    <property type="protein sequence ID" value="SHH46423.1"/>
    <property type="molecule type" value="Genomic_DNA"/>
</dbReference>
<evidence type="ECO:0008006" key="4">
    <source>
        <dbReference type="Google" id="ProtNLM"/>
    </source>
</evidence>
<dbReference type="RefSeq" id="WP_079570747.1">
    <property type="nucleotide sequence ID" value="NZ_LT670818.1"/>
</dbReference>
<dbReference type="OrthoDB" id="7161229at2"/>
<feature type="compositionally biased region" description="Pro residues" evidence="1">
    <location>
        <begin position="134"/>
        <end position="148"/>
    </location>
</feature>
<reference evidence="2 3" key="1">
    <citation type="submission" date="2016-11" db="EMBL/GenBank/DDBJ databases">
        <authorList>
            <person name="Jaros S."/>
            <person name="Januszkiewicz K."/>
            <person name="Wedrychowicz H."/>
        </authorList>
    </citation>
    <scope>NUCLEOTIDE SEQUENCE [LARGE SCALE GENOMIC DNA]</scope>
    <source>
        <strain evidence="2 3">GAS242</strain>
    </source>
</reference>
<accession>A0A1M5T7S7</accession>
<sequence>MNPGRFLRAGITASAAAHLLALMLVLFFTEVHRFGSVTAEPITVDIVSSAEAPPDPRKEEPPELPKEEPKAQPPDPVGLPSKAEAPPAPAAAPAPAASSPPAAPQPAARPKQQAAPTPPSSAPQPPAAQSQPQQPAPSPTPAYAPPQPDLSVKYGVLLGLPLDIPVESVRGKPDDFDAQASKKADLDSSLIGQFRRHLKTCSKLPPSIAPSDNVMIRLRVFMTTAGKLAAEPAVIEGSGNLKGLDLRQSAIDALRACQPYAMLPVDRYGEWKVLDLTFTPQDFGGG</sequence>
<dbReference type="Proteomes" id="UP000190675">
    <property type="component" value="Chromosome I"/>
</dbReference>
<dbReference type="Gene3D" id="3.30.1150.10">
    <property type="match status" value="1"/>
</dbReference>
<feature type="region of interest" description="Disordered" evidence="1">
    <location>
        <begin position="48"/>
        <end position="148"/>
    </location>
</feature>
<protein>
    <recommendedName>
        <fullName evidence="4">Cell division and transport-associated protein TolA</fullName>
    </recommendedName>
</protein>
<feature type="compositionally biased region" description="Low complexity" evidence="1">
    <location>
        <begin position="93"/>
        <end position="115"/>
    </location>
</feature>
<evidence type="ECO:0000313" key="2">
    <source>
        <dbReference type="EMBL" id="SHH46423.1"/>
    </source>
</evidence>
<evidence type="ECO:0000256" key="1">
    <source>
        <dbReference type="SAM" id="MobiDB-lite"/>
    </source>
</evidence>
<feature type="compositionally biased region" description="Basic and acidic residues" evidence="1">
    <location>
        <begin position="54"/>
        <end position="70"/>
    </location>
</feature>
<dbReference type="AlphaFoldDB" id="A0A1M5T7S7"/>
<proteinExistence type="predicted"/>
<name>A0A1M5T7S7_9BRAD</name>
<feature type="compositionally biased region" description="Pro residues" evidence="1">
    <location>
        <begin position="116"/>
        <end position="126"/>
    </location>
</feature>